<protein>
    <submittedName>
        <fullName evidence="8">Putative blue pigment (Indigoidine) exporter</fullName>
    </submittedName>
</protein>
<dbReference type="SUPFAM" id="SSF103481">
    <property type="entry name" value="Multidrug resistance efflux transporter EmrE"/>
    <property type="match status" value="2"/>
</dbReference>
<feature type="transmembrane region" description="Helical" evidence="6">
    <location>
        <begin position="265"/>
        <end position="284"/>
    </location>
</feature>
<dbReference type="GO" id="GO:0016020">
    <property type="term" value="C:membrane"/>
    <property type="evidence" value="ECO:0007669"/>
    <property type="project" value="UniProtKB-SubCell"/>
</dbReference>
<keyword evidence="3 6" id="KW-0812">Transmembrane</keyword>
<dbReference type="PANTHER" id="PTHR32322:SF2">
    <property type="entry name" value="EAMA DOMAIN-CONTAINING PROTEIN"/>
    <property type="match status" value="1"/>
</dbReference>
<feature type="transmembrane region" description="Helical" evidence="6">
    <location>
        <begin position="177"/>
        <end position="201"/>
    </location>
</feature>
<evidence type="ECO:0000259" key="7">
    <source>
        <dbReference type="Pfam" id="PF00892"/>
    </source>
</evidence>
<keyword evidence="9" id="KW-1185">Reference proteome</keyword>
<dbReference type="Pfam" id="PF00892">
    <property type="entry name" value="EamA"/>
    <property type="match status" value="2"/>
</dbReference>
<evidence type="ECO:0000256" key="5">
    <source>
        <dbReference type="ARBA" id="ARBA00023136"/>
    </source>
</evidence>
<evidence type="ECO:0000256" key="3">
    <source>
        <dbReference type="ARBA" id="ARBA00022692"/>
    </source>
</evidence>
<organism evidence="8 9">
    <name type="scientific">Roseateles asaccharophilus</name>
    <dbReference type="NCBI Taxonomy" id="582607"/>
    <lineage>
        <taxon>Bacteria</taxon>
        <taxon>Pseudomonadati</taxon>
        <taxon>Pseudomonadota</taxon>
        <taxon>Betaproteobacteria</taxon>
        <taxon>Burkholderiales</taxon>
        <taxon>Sphaerotilaceae</taxon>
        <taxon>Roseateles</taxon>
    </lineage>
</organism>
<evidence type="ECO:0000313" key="8">
    <source>
        <dbReference type="EMBL" id="TDP11664.1"/>
    </source>
</evidence>
<dbReference type="RefSeq" id="WP_409845988.1">
    <property type="nucleotide sequence ID" value="NZ_JAUFPJ010000002.1"/>
</dbReference>
<evidence type="ECO:0000256" key="4">
    <source>
        <dbReference type="ARBA" id="ARBA00022989"/>
    </source>
</evidence>
<dbReference type="InterPro" id="IPR000620">
    <property type="entry name" value="EamA_dom"/>
</dbReference>
<evidence type="ECO:0000256" key="6">
    <source>
        <dbReference type="SAM" id="Phobius"/>
    </source>
</evidence>
<dbReference type="InterPro" id="IPR037185">
    <property type="entry name" value="EmrE-like"/>
</dbReference>
<evidence type="ECO:0000313" key="9">
    <source>
        <dbReference type="Proteomes" id="UP000295357"/>
    </source>
</evidence>
<keyword evidence="5 6" id="KW-0472">Membrane</keyword>
<feature type="transmembrane region" description="Helical" evidence="6">
    <location>
        <begin position="12"/>
        <end position="30"/>
    </location>
</feature>
<feature type="transmembrane region" description="Helical" evidence="6">
    <location>
        <begin position="42"/>
        <end position="60"/>
    </location>
</feature>
<dbReference type="AlphaFoldDB" id="A0A4R6NAL2"/>
<reference evidence="8 9" key="1">
    <citation type="submission" date="2019-03" db="EMBL/GenBank/DDBJ databases">
        <title>Genomic Encyclopedia of Type Strains, Phase IV (KMG-IV): sequencing the most valuable type-strain genomes for metagenomic binning, comparative biology and taxonomic classification.</title>
        <authorList>
            <person name="Goeker M."/>
        </authorList>
    </citation>
    <scope>NUCLEOTIDE SEQUENCE [LARGE SCALE GENOMIC DNA]</scope>
    <source>
        <strain evidence="8 9">DSM 25082</strain>
    </source>
</reference>
<feature type="domain" description="EamA" evidence="7">
    <location>
        <begin position="17"/>
        <end position="141"/>
    </location>
</feature>
<feature type="transmembrane region" description="Helical" evidence="6">
    <location>
        <begin position="124"/>
        <end position="144"/>
    </location>
</feature>
<proteinExistence type="inferred from homology"/>
<evidence type="ECO:0000256" key="2">
    <source>
        <dbReference type="ARBA" id="ARBA00007362"/>
    </source>
</evidence>
<comment type="caution">
    <text evidence="8">The sequence shown here is derived from an EMBL/GenBank/DDBJ whole genome shotgun (WGS) entry which is preliminary data.</text>
</comment>
<feature type="transmembrane region" description="Helical" evidence="6">
    <location>
        <begin position="207"/>
        <end position="231"/>
    </location>
</feature>
<dbReference type="InterPro" id="IPR050638">
    <property type="entry name" value="AA-Vitamin_Transporters"/>
</dbReference>
<feature type="domain" description="EamA" evidence="7">
    <location>
        <begin position="151"/>
        <end position="284"/>
    </location>
</feature>
<evidence type="ECO:0000256" key="1">
    <source>
        <dbReference type="ARBA" id="ARBA00004141"/>
    </source>
</evidence>
<name>A0A4R6NAL2_9BURK</name>
<dbReference type="EMBL" id="SNXE01000002">
    <property type="protein sequence ID" value="TDP11664.1"/>
    <property type="molecule type" value="Genomic_DNA"/>
</dbReference>
<keyword evidence="4 6" id="KW-1133">Transmembrane helix</keyword>
<feature type="transmembrane region" description="Helical" evidence="6">
    <location>
        <begin position="72"/>
        <end position="92"/>
    </location>
</feature>
<feature type="transmembrane region" description="Helical" evidence="6">
    <location>
        <begin position="238"/>
        <end position="259"/>
    </location>
</feature>
<feature type="transmembrane region" description="Helical" evidence="6">
    <location>
        <begin position="98"/>
        <end position="117"/>
    </location>
</feature>
<gene>
    <name evidence="8" type="ORF">DFR39_10235</name>
</gene>
<accession>A0A4R6NAL2</accession>
<comment type="similarity">
    <text evidence="2">Belongs to the EamA transporter family.</text>
</comment>
<dbReference type="Proteomes" id="UP000295357">
    <property type="component" value="Unassembled WGS sequence"/>
</dbReference>
<comment type="subcellular location">
    <subcellularLocation>
        <location evidence="1">Membrane</location>
        <topology evidence="1">Multi-pass membrane protein</topology>
    </subcellularLocation>
</comment>
<dbReference type="PANTHER" id="PTHR32322">
    <property type="entry name" value="INNER MEMBRANE TRANSPORTER"/>
    <property type="match status" value="1"/>
</dbReference>
<feature type="transmembrane region" description="Helical" evidence="6">
    <location>
        <begin position="150"/>
        <end position="170"/>
    </location>
</feature>
<sequence>MAMSNPAVHQRALDIGLTALAPLLWGSTYIVTTELLPPDRPLVAACLRTLPAGLLLLLWVRQWPAPGEWLRLLVLAGLNLALFQALLFVAAYRLPGGVAAVVGAIQPLLVMGLAWAWDVRRPNPVAVLASVVGIVGMALLLLSPQSRWDVAGVLAALIGAASMATGTYLSRRWKSSLSLLGFTAWQLMLAGLMLLPAAWWLDPPLQALSLGAGLGYAYLSLAGALLAYVLWFRGLARLSPVAVSALGLLSPVTAVLLGWALLGQALHGAALWGLMLVLGSVLVVQKAPSPPRPVA</sequence>